<evidence type="ECO:0000313" key="1">
    <source>
        <dbReference type="EMBL" id="MCV7226218.1"/>
    </source>
</evidence>
<dbReference type="Proteomes" id="UP001526201">
    <property type="component" value="Unassembled WGS sequence"/>
</dbReference>
<dbReference type="InterPro" id="IPR022536">
    <property type="entry name" value="EspC"/>
</dbReference>
<evidence type="ECO:0000313" key="2">
    <source>
        <dbReference type="Proteomes" id="UP001526201"/>
    </source>
</evidence>
<accession>A0ABT3C9V7</accession>
<gene>
    <name evidence="1" type="ORF">H7J73_09260</name>
</gene>
<dbReference type="RefSeq" id="WP_264067045.1">
    <property type="nucleotide sequence ID" value="NZ_JACKTY010000020.1"/>
</dbReference>
<reference evidence="1 2" key="1">
    <citation type="journal article" date="2022" name="BMC Genomics">
        <title>Comparative genome analysis of mycobacteria focusing on tRNA and non-coding RNA.</title>
        <authorList>
            <person name="Behra P.R.K."/>
            <person name="Pettersson B.M.F."/>
            <person name="Ramesh M."/>
            <person name="Das S."/>
            <person name="Dasgupta S."/>
            <person name="Kirsebom L.A."/>
        </authorList>
    </citation>
    <scope>NUCLEOTIDE SEQUENCE [LARGE SCALE GENOMIC DNA]</scope>
    <source>
        <strain evidence="1 2">DSM 44078</strain>
    </source>
</reference>
<sequence>MADIIRVEPDSLRNAAVHHSDAADFLRTVPATHDAIQESLDSLGPIFGELREAGRELLEQRRRCYEQQAIDHATMADNLKRSADYWEDHEAQTAAALRNVHD</sequence>
<proteinExistence type="predicted"/>
<comment type="caution">
    <text evidence="1">The sequence shown here is derived from an EMBL/GenBank/DDBJ whole genome shotgun (WGS) entry which is preliminary data.</text>
</comment>
<keyword evidence="2" id="KW-1185">Reference proteome</keyword>
<organism evidence="1 2">
    <name type="scientific">Mycolicibacterium komossense</name>
    <dbReference type="NCBI Taxonomy" id="1779"/>
    <lineage>
        <taxon>Bacteria</taxon>
        <taxon>Bacillati</taxon>
        <taxon>Actinomycetota</taxon>
        <taxon>Actinomycetes</taxon>
        <taxon>Mycobacteriales</taxon>
        <taxon>Mycobacteriaceae</taxon>
        <taxon>Mycolicibacterium</taxon>
    </lineage>
</organism>
<protein>
    <submittedName>
        <fullName evidence="1">ESX-1 secretion-associated protein</fullName>
    </submittedName>
</protein>
<name>A0ABT3C9V7_9MYCO</name>
<dbReference type="Pfam" id="PF10824">
    <property type="entry name" value="T7SS_ESX_EspC"/>
    <property type="match status" value="1"/>
</dbReference>
<dbReference type="EMBL" id="JACKTY010000020">
    <property type="protein sequence ID" value="MCV7226218.1"/>
    <property type="molecule type" value="Genomic_DNA"/>
</dbReference>